<dbReference type="Proteomes" id="UP000240419">
    <property type="component" value="Unassembled WGS sequence"/>
</dbReference>
<evidence type="ECO:0000256" key="3">
    <source>
        <dbReference type="SAM" id="Phobius"/>
    </source>
</evidence>
<feature type="transmembrane region" description="Helical" evidence="3">
    <location>
        <begin position="433"/>
        <end position="455"/>
    </location>
</feature>
<dbReference type="Pfam" id="PF03323">
    <property type="entry name" value="GerA"/>
    <property type="match status" value="1"/>
</dbReference>
<accession>A0A2P7UT85</accession>
<dbReference type="AlphaFoldDB" id="A0A2P7UT85"/>
<dbReference type="OrthoDB" id="9772630at2"/>
<dbReference type="GO" id="GO:0016020">
    <property type="term" value="C:membrane"/>
    <property type="evidence" value="ECO:0007669"/>
    <property type="project" value="InterPro"/>
</dbReference>
<dbReference type="PANTHER" id="PTHR22550:SF5">
    <property type="entry name" value="LEUCINE ZIPPER PROTEIN 4"/>
    <property type="match status" value="1"/>
</dbReference>
<evidence type="ECO:0000313" key="5">
    <source>
        <dbReference type="Proteomes" id="UP000240419"/>
    </source>
</evidence>
<comment type="similarity">
    <text evidence="1">Belongs to the GerABKA family.</text>
</comment>
<evidence type="ECO:0000256" key="2">
    <source>
        <dbReference type="ARBA" id="ARBA00023136"/>
    </source>
</evidence>
<keyword evidence="3" id="KW-1133">Transmembrane helix</keyword>
<dbReference type="EMBL" id="PXZM01000038">
    <property type="protein sequence ID" value="PSJ90129.1"/>
    <property type="molecule type" value="Genomic_DNA"/>
</dbReference>
<keyword evidence="5" id="KW-1185">Reference proteome</keyword>
<feature type="transmembrane region" description="Helical" evidence="3">
    <location>
        <begin position="349"/>
        <end position="367"/>
    </location>
</feature>
<evidence type="ECO:0000256" key="1">
    <source>
        <dbReference type="ARBA" id="ARBA00005278"/>
    </source>
</evidence>
<dbReference type="InterPro" id="IPR050768">
    <property type="entry name" value="UPF0353/GerABKA_families"/>
</dbReference>
<comment type="caution">
    <text evidence="4">The sequence shown here is derived from an EMBL/GenBank/DDBJ whole genome shotgun (WGS) entry which is preliminary data.</text>
</comment>
<dbReference type="PANTHER" id="PTHR22550">
    <property type="entry name" value="SPORE GERMINATION PROTEIN"/>
    <property type="match status" value="1"/>
</dbReference>
<proteinExistence type="inferred from homology"/>
<name>A0A2P7UT85_9BACL</name>
<protein>
    <submittedName>
        <fullName evidence="4">Spore germination protein</fullName>
    </submittedName>
</protein>
<evidence type="ECO:0000313" key="4">
    <source>
        <dbReference type="EMBL" id="PSJ90129.1"/>
    </source>
</evidence>
<keyword evidence="3" id="KW-0812">Transmembrane</keyword>
<feature type="transmembrane region" description="Helical" evidence="3">
    <location>
        <begin position="307"/>
        <end position="326"/>
    </location>
</feature>
<gene>
    <name evidence="4" type="ORF">C7R93_22385</name>
</gene>
<feature type="transmembrane region" description="Helical" evidence="3">
    <location>
        <begin position="405"/>
        <end position="426"/>
    </location>
</feature>
<keyword evidence="2 3" id="KW-0472">Membrane</keyword>
<dbReference type="RefSeq" id="WP_106840895.1">
    <property type="nucleotide sequence ID" value="NZ_JBCNIW010000017.1"/>
</dbReference>
<reference evidence="4 5" key="1">
    <citation type="submission" date="2018-03" db="EMBL/GenBank/DDBJ databases">
        <title>Brevisbacillus phylogenomics.</title>
        <authorList>
            <person name="Dunlap C."/>
        </authorList>
    </citation>
    <scope>NUCLEOTIDE SEQUENCE [LARGE SCALE GENOMIC DNA]</scope>
    <source>
        <strain evidence="4 5">NRRL NRS-1210</strain>
    </source>
</reference>
<dbReference type="InterPro" id="IPR004995">
    <property type="entry name" value="Spore_Ger"/>
</dbReference>
<organism evidence="4 5">
    <name type="scientific">Brevibacillus fortis</name>
    <dbReference type="NCBI Taxonomy" id="2126352"/>
    <lineage>
        <taxon>Bacteria</taxon>
        <taxon>Bacillati</taxon>
        <taxon>Bacillota</taxon>
        <taxon>Bacilli</taxon>
        <taxon>Bacillales</taxon>
        <taxon>Paenibacillaceae</taxon>
        <taxon>Brevibacillus</taxon>
    </lineage>
</organism>
<dbReference type="PIRSF" id="PIRSF005690">
    <property type="entry name" value="GerBA"/>
    <property type="match status" value="1"/>
</dbReference>
<feature type="transmembrane region" description="Helical" evidence="3">
    <location>
        <begin position="379"/>
        <end position="399"/>
    </location>
</feature>
<dbReference type="GO" id="GO:0009847">
    <property type="term" value="P:spore germination"/>
    <property type="evidence" value="ECO:0007669"/>
    <property type="project" value="InterPro"/>
</dbReference>
<sequence length="508" mass="57299">MIKKFRRKLSIHHIKQNQESQETPLQEDLQANVTTVRSHFGFTSDLAVRTFWLGANQSHQASLLFLKGMTNQDVMDRDVIRPLMNTIGDLHEGMVDHIMNAVLHVSMAWKESTLEKTLEQLARGYIVLFIHNQAQCIIIGAKSLGQRSVEEPSKEAVIRGPREGFIETIDTNLSLIRKRYHNPNLQIETYWIGTQSDTRVCLAYVRGVVKEELVDEVRKRLSVIKMDAILDSGYIEQWIEDEPFSIFPTIYNSEKPDILVAKILEGRVAILVDGSPVALMVPATFQEFFQNPEDYYSRPFYASFLRLLRYAAFFVSAFLPSLYISFENFHKDLVPPTLLFSFINAREGVPFPLPIELLLMAIVYEWLREAGVRMPRPIGQAVSIVGALVIGEAAVSAGLVGAPTVIVIAASAITSFIFPAISDVVVILRFVSIFVASVLGLYGNFLVFYMVAIYLCDLRSFGVPYLAPLAPLKLQDWKDFFIRFPLWLIKLSSGGSPSSLKKQKGERS</sequence>